<keyword evidence="4 6" id="KW-1133">Transmembrane helix</keyword>
<feature type="transmembrane region" description="Helical" evidence="6">
    <location>
        <begin position="399"/>
        <end position="420"/>
    </location>
</feature>
<feature type="transmembrane region" description="Helical" evidence="6">
    <location>
        <begin position="22"/>
        <end position="42"/>
    </location>
</feature>
<accession>A0A1I7BA97</accession>
<keyword evidence="10" id="KW-1185">Reference proteome</keyword>
<feature type="domain" description="ComEC/Rec2-related protein" evidence="7">
    <location>
        <begin position="241"/>
        <end position="516"/>
    </location>
</feature>
<evidence type="ECO:0000256" key="5">
    <source>
        <dbReference type="ARBA" id="ARBA00023136"/>
    </source>
</evidence>
<feature type="transmembrane region" description="Helical" evidence="6">
    <location>
        <begin position="432"/>
        <end position="457"/>
    </location>
</feature>
<feature type="transmembrane region" description="Helical" evidence="6">
    <location>
        <begin position="464"/>
        <end position="484"/>
    </location>
</feature>
<feature type="transmembrane region" description="Helical" evidence="6">
    <location>
        <begin position="263"/>
        <end position="287"/>
    </location>
</feature>
<protein>
    <submittedName>
        <fullName evidence="9">Competence protein ComEC</fullName>
    </submittedName>
</protein>
<evidence type="ECO:0000313" key="9">
    <source>
        <dbReference type="EMBL" id="SFT84097.1"/>
    </source>
</evidence>
<keyword evidence="2" id="KW-1003">Cell membrane</keyword>
<dbReference type="InterPro" id="IPR004477">
    <property type="entry name" value="ComEC_N"/>
</dbReference>
<name>A0A1I7BA97_9RHOB</name>
<dbReference type="eggNOG" id="COG0658">
    <property type="taxonomic scope" value="Bacteria"/>
</dbReference>
<evidence type="ECO:0000256" key="1">
    <source>
        <dbReference type="ARBA" id="ARBA00004651"/>
    </source>
</evidence>
<reference evidence="9 10" key="1">
    <citation type="submission" date="2016-10" db="EMBL/GenBank/DDBJ databases">
        <authorList>
            <person name="de Groot N.N."/>
        </authorList>
    </citation>
    <scope>NUCLEOTIDE SEQUENCE [LARGE SCALE GENOMIC DNA]</scope>
    <source>
        <strain evidence="9 10">CGMCC 1.10959</strain>
    </source>
</reference>
<dbReference type="Proteomes" id="UP000182466">
    <property type="component" value="Unassembled WGS sequence"/>
</dbReference>
<dbReference type="InterPro" id="IPR025405">
    <property type="entry name" value="DUF4131"/>
</dbReference>
<evidence type="ECO:0000259" key="7">
    <source>
        <dbReference type="Pfam" id="PF03772"/>
    </source>
</evidence>
<sequence length="688" mass="72149">MRVLKQALVWVDGVFLAQRGHLFPWAPVFLALGIGGYFSLPIEPVLRDYVMTLGFGSVCIGAAVRWPGGWATLGWALALTAAGFGLAGLRAHRVTGPVLDWRYYGPVEGRVVALDRSASDAVRVTLDQVRLERVGPRKLPDRVRISLHGPPADLQPGQRIMTTGHLSPPQGPVEPGGFDFRRHAWFQGLGAVGYTRNPVLTVVPASEGQAGLRVFAIRMAASQRVLAALPGDIGGFAAAVTTGDRSAIGQAALAALRASNLAHLLAISGLHMGLLAGFVFAVLRLSLSMIPALALRLPVKKMAAVGALVAAAGYLALSGGNVATERAFVMVAVVLLAVLVDRRAFSLRAVAMAALIVLVLRPESLLGPGFQMSFAATTALVAFFGWLRDADLPHAPGWAKPVLGVVLSSAIAGLATAPVGAAHFNTMSHYGLIANLLSVPLMGVLVIPAAVLALCMAPFGLEIVGLYPMGWGLNWILGVARFVSGLDGAQGRVVGPGPWVLPLMALGMLWLMLWQGRVRVAGLIPAAFAFVLWAQADRPVVLVADTGGLVGVMTGQGRALSKPRGAGFVARNWLENDGDAADQEGAAGRWPGATGKLRMIAAGDTQIVHVIGKGGAAQIADCTQGQVVISSVALSLKGSCDVYDPKRLLKTGSLAISDRGIVTAQQRAGQRIWNTPKPRRDWRAAQAQ</sequence>
<dbReference type="STRING" id="999627.SAMN05216236_10944"/>
<dbReference type="PANTHER" id="PTHR30619:SF1">
    <property type="entry name" value="RECOMBINATION PROTEIN 2"/>
    <property type="match status" value="1"/>
</dbReference>
<evidence type="ECO:0000256" key="4">
    <source>
        <dbReference type="ARBA" id="ARBA00022989"/>
    </source>
</evidence>
<feature type="transmembrane region" description="Helical" evidence="6">
    <location>
        <begin position="49"/>
        <end position="66"/>
    </location>
</feature>
<keyword evidence="3 6" id="KW-0812">Transmembrane</keyword>
<dbReference type="RefSeq" id="WP_027261683.1">
    <property type="nucleotide sequence ID" value="NZ_FPAW01000009.1"/>
</dbReference>
<dbReference type="Pfam" id="PF13567">
    <property type="entry name" value="DUF4131"/>
    <property type="match status" value="1"/>
</dbReference>
<evidence type="ECO:0000256" key="2">
    <source>
        <dbReference type="ARBA" id="ARBA00022475"/>
    </source>
</evidence>
<feature type="transmembrane region" description="Helical" evidence="6">
    <location>
        <begin position="72"/>
        <end position="89"/>
    </location>
</feature>
<dbReference type="InterPro" id="IPR052159">
    <property type="entry name" value="Competence_DNA_uptake"/>
</dbReference>
<dbReference type="NCBIfam" id="TIGR00360">
    <property type="entry name" value="ComEC_N-term"/>
    <property type="match status" value="1"/>
</dbReference>
<keyword evidence="5 6" id="KW-0472">Membrane</keyword>
<evidence type="ECO:0000256" key="3">
    <source>
        <dbReference type="ARBA" id="ARBA00022692"/>
    </source>
</evidence>
<feature type="transmembrane region" description="Helical" evidence="6">
    <location>
        <begin position="496"/>
        <end position="513"/>
    </location>
</feature>
<evidence type="ECO:0000313" key="10">
    <source>
        <dbReference type="Proteomes" id="UP000182466"/>
    </source>
</evidence>
<comment type="subcellular location">
    <subcellularLocation>
        <location evidence="1">Cell membrane</location>
        <topology evidence="1">Multi-pass membrane protein</topology>
    </subcellularLocation>
</comment>
<feature type="transmembrane region" description="Helical" evidence="6">
    <location>
        <begin position="368"/>
        <end position="387"/>
    </location>
</feature>
<dbReference type="GO" id="GO:0005886">
    <property type="term" value="C:plasma membrane"/>
    <property type="evidence" value="ECO:0007669"/>
    <property type="project" value="UniProtKB-SubCell"/>
</dbReference>
<dbReference type="EMBL" id="FPAW01000009">
    <property type="protein sequence ID" value="SFT84097.1"/>
    <property type="molecule type" value="Genomic_DNA"/>
</dbReference>
<dbReference type="Pfam" id="PF03772">
    <property type="entry name" value="Competence"/>
    <property type="match status" value="1"/>
</dbReference>
<dbReference type="PANTHER" id="PTHR30619">
    <property type="entry name" value="DNA INTERNALIZATION/COMPETENCE PROTEIN COMEC/REC2"/>
    <property type="match status" value="1"/>
</dbReference>
<organism evidence="9 10">
    <name type="scientific">Sedimentitalea nanhaiensis</name>
    <dbReference type="NCBI Taxonomy" id="999627"/>
    <lineage>
        <taxon>Bacteria</taxon>
        <taxon>Pseudomonadati</taxon>
        <taxon>Pseudomonadota</taxon>
        <taxon>Alphaproteobacteria</taxon>
        <taxon>Rhodobacterales</taxon>
        <taxon>Paracoccaceae</taxon>
        <taxon>Sedimentitalea</taxon>
    </lineage>
</organism>
<gene>
    <name evidence="9" type="ORF">SAMN05216236_10944</name>
</gene>
<dbReference type="OrthoDB" id="9790149at2"/>
<feature type="transmembrane region" description="Helical" evidence="6">
    <location>
        <begin position="299"/>
        <end position="317"/>
    </location>
</feature>
<feature type="domain" description="DUF4131" evidence="8">
    <location>
        <begin position="52"/>
        <end position="198"/>
    </location>
</feature>
<evidence type="ECO:0000259" key="8">
    <source>
        <dbReference type="Pfam" id="PF13567"/>
    </source>
</evidence>
<evidence type="ECO:0000256" key="6">
    <source>
        <dbReference type="SAM" id="Phobius"/>
    </source>
</evidence>
<dbReference type="AlphaFoldDB" id="A0A1I7BA97"/>
<proteinExistence type="predicted"/>